<comment type="caution">
    <text evidence="10">The sequence shown here is derived from an EMBL/GenBank/DDBJ whole genome shotgun (WGS) entry which is preliminary data.</text>
</comment>
<dbReference type="SUPFAM" id="SSF47384">
    <property type="entry name" value="Homodimeric domain of signal transducing histidine kinase"/>
    <property type="match status" value="1"/>
</dbReference>
<keyword evidence="11" id="KW-1185">Reference proteome</keyword>
<dbReference type="GO" id="GO:0007234">
    <property type="term" value="P:osmosensory signaling via phosphorelay pathway"/>
    <property type="evidence" value="ECO:0007669"/>
    <property type="project" value="TreeGrafter"/>
</dbReference>
<keyword evidence="7" id="KW-0902">Two-component regulatory system</keyword>
<dbReference type="InterPro" id="IPR003661">
    <property type="entry name" value="HisK_dim/P_dom"/>
</dbReference>
<dbReference type="AlphaFoldDB" id="A0A271J0A3"/>
<dbReference type="GO" id="GO:0000156">
    <property type="term" value="F:phosphorelay response regulator activity"/>
    <property type="evidence" value="ECO:0007669"/>
    <property type="project" value="TreeGrafter"/>
</dbReference>
<reference evidence="10 11" key="1">
    <citation type="submission" date="2016-11" db="EMBL/GenBank/DDBJ databases">
        <title>Study of marine rhodopsin-containing bacteria.</title>
        <authorList>
            <person name="Yoshizawa S."/>
            <person name="Kumagai Y."/>
            <person name="Kogure K."/>
        </authorList>
    </citation>
    <scope>NUCLEOTIDE SEQUENCE [LARGE SCALE GENOMIC DNA]</scope>
    <source>
        <strain evidence="10 11">SAORIC-28</strain>
    </source>
</reference>
<dbReference type="InterPro" id="IPR013656">
    <property type="entry name" value="PAS_4"/>
</dbReference>
<keyword evidence="6" id="KW-0067">ATP-binding</keyword>
<evidence type="ECO:0000313" key="11">
    <source>
        <dbReference type="Proteomes" id="UP000216339"/>
    </source>
</evidence>
<dbReference type="Gene3D" id="3.30.450.40">
    <property type="match status" value="1"/>
</dbReference>
<dbReference type="GO" id="GO:0000155">
    <property type="term" value="F:phosphorelay sensor kinase activity"/>
    <property type="evidence" value="ECO:0007669"/>
    <property type="project" value="InterPro"/>
</dbReference>
<dbReference type="GO" id="GO:0005524">
    <property type="term" value="F:ATP binding"/>
    <property type="evidence" value="ECO:0007669"/>
    <property type="project" value="UniProtKB-KW"/>
</dbReference>
<dbReference type="SUPFAM" id="SSF55785">
    <property type="entry name" value="PYP-like sensor domain (PAS domain)"/>
    <property type="match status" value="2"/>
</dbReference>
<dbReference type="GO" id="GO:0030295">
    <property type="term" value="F:protein kinase activator activity"/>
    <property type="evidence" value="ECO:0007669"/>
    <property type="project" value="TreeGrafter"/>
</dbReference>
<dbReference type="PANTHER" id="PTHR42878">
    <property type="entry name" value="TWO-COMPONENT HISTIDINE KINASE"/>
    <property type="match status" value="1"/>
</dbReference>
<dbReference type="RefSeq" id="WP_095510328.1">
    <property type="nucleotide sequence ID" value="NZ_MQWD01000001.1"/>
</dbReference>
<dbReference type="Gene3D" id="3.30.565.10">
    <property type="entry name" value="Histidine kinase-like ATPase, C-terminal domain"/>
    <property type="match status" value="1"/>
</dbReference>
<organism evidence="10 11">
    <name type="scientific">Rubrivirga marina</name>
    <dbReference type="NCBI Taxonomy" id="1196024"/>
    <lineage>
        <taxon>Bacteria</taxon>
        <taxon>Pseudomonadati</taxon>
        <taxon>Rhodothermota</taxon>
        <taxon>Rhodothermia</taxon>
        <taxon>Rhodothermales</taxon>
        <taxon>Rubricoccaceae</taxon>
        <taxon>Rubrivirga</taxon>
    </lineage>
</organism>
<dbReference type="OrthoDB" id="568844at2"/>
<evidence type="ECO:0000256" key="6">
    <source>
        <dbReference type="ARBA" id="ARBA00022840"/>
    </source>
</evidence>
<comment type="catalytic activity">
    <reaction evidence="1">
        <text>ATP + protein L-histidine = ADP + protein N-phospho-L-histidine.</text>
        <dbReference type="EC" id="2.7.13.3"/>
    </reaction>
</comment>
<name>A0A271J0A3_9BACT</name>
<dbReference type="InterPro" id="IPR050351">
    <property type="entry name" value="BphY/WalK/GraS-like"/>
</dbReference>
<evidence type="ECO:0000256" key="2">
    <source>
        <dbReference type="ARBA" id="ARBA00012438"/>
    </source>
</evidence>
<dbReference type="Pfam" id="PF00512">
    <property type="entry name" value="HisKA"/>
    <property type="match status" value="1"/>
</dbReference>
<dbReference type="Pfam" id="PF08448">
    <property type="entry name" value="PAS_4"/>
    <property type="match status" value="2"/>
</dbReference>
<keyword evidence="3" id="KW-0808">Transferase</keyword>
<evidence type="ECO:0000259" key="8">
    <source>
        <dbReference type="SMART" id="SM00065"/>
    </source>
</evidence>
<dbReference type="SUPFAM" id="SSF55781">
    <property type="entry name" value="GAF domain-like"/>
    <property type="match status" value="1"/>
</dbReference>
<feature type="domain" description="Signal transduction histidine kinase dimerisation/phosphoacceptor" evidence="9">
    <location>
        <begin position="512"/>
        <end position="574"/>
    </location>
</feature>
<dbReference type="Pfam" id="PF01590">
    <property type="entry name" value="GAF"/>
    <property type="match status" value="1"/>
</dbReference>
<protein>
    <recommendedName>
        <fullName evidence="2">histidine kinase</fullName>
        <ecNumber evidence="2">2.7.13.3</ecNumber>
    </recommendedName>
</protein>
<dbReference type="InterPro" id="IPR035965">
    <property type="entry name" value="PAS-like_dom_sf"/>
</dbReference>
<gene>
    <name evidence="10" type="ORF">BSZ37_09545</name>
</gene>
<dbReference type="InterPro" id="IPR036097">
    <property type="entry name" value="HisK_dim/P_sf"/>
</dbReference>
<proteinExistence type="predicted"/>
<evidence type="ECO:0000313" key="10">
    <source>
        <dbReference type="EMBL" id="PAP76668.1"/>
    </source>
</evidence>
<dbReference type="SMART" id="SM00388">
    <property type="entry name" value="HisKA"/>
    <property type="match status" value="1"/>
</dbReference>
<dbReference type="InterPro" id="IPR029016">
    <property type="entry name" value="GAF-like_dom_sf"/>
</dbReference>
<dbReference type="Proteomes" id="UP000216339">
    <property type="component" value="Unassembled WGS sequence"/>
</dbReference>
<accession>A0A271J0A3</accession>
<dbReference type="EMBL" id="MQWD01000001">
    <property type="protein sequence ID" value="PAP76668.1"/>
    <property type="molecule type" value="Genomic_DNA"/>
</dbReference>
<evidence type="ECO:0000256" key="3">
    <source>
        <dbReference type="ARBA" id="ARBA00022679"/>
    </source>
</evidence>
<dbReference type="InterPro" id="IPR003018">
    <property type="entry name" value="GAF"/>
</dbReference>
<evidence type="ECO:0000259" key="9">
    <source>
        <dbReference type="SMART" id="SM00388"/>
    </source>
</evidence>
<evidence type="ECO:0000256" key="4">
    <source>
        <dbReference type="ARBA" id="ARBA00022741"/>
    </source>
</evidence>
<dbReference type="EC" id="2.7.13.3" evidence="2"/>
<evidence type="ECO:0000256" key="5">
    <source>
        <dbReference type="ARBA" id="ARBA00022777"/>
    </source>
</evidence>
<dbReference type="Gene3D" id="3.30.450.20">
    <property type="entry name" value="PAS domain"/>
    <property type="match status" value="2"/>
</dbReference>
<feature type="domain" description="GAF" evidence="8">
    <location>
        <begin position="121"/>
        <end position="261"/>
    </location>
</feature>
<evidence type="ECO:0000256" key="7">
    <source>
        <dbReference type="ARBA" id="ARBA00023012"/>
    </source>
</evidence>
<dbReference type="PANTHER" id="PTHR42878:SF7">
    <property type="entry name" value="SENSOR HISTIDINE KINASE GLRK"/>
    <property type="match status" value="1"/>
</dbReference>
<dbReference type="SMART" id="SM00065">
    <property type="entry name" value="GAF"/>
    <property type="match status" value="1"/>
</dbReference>
<sequence length="735" mass="75738">MPAALLFAADAGGALHVVAAVGTWGGDAVALRALAETLGGDGVDVLDVAGAIEGARFAAGARLGDGEGVLLVLAPDDRVPDEAWTEAFATSVQLALGLVRSVPSRLVPGRLLHEVAVHPGTFEDRLDLALQRAAETLGLDGAAFALVEDGQWAPHTVFDPAGALVPIRPVPAESTFCAVTARTDGPFAVEDAAAAPLGIDTPAAYLGAPVFVGGRCVGTFSVVGRTPRPKPFSDDDRALVESLARWVGSSLNGVMTARRLADREADLAAFFDGAPMGMGVTRLLDGDLLFVRVNAVAAAALGSTPDAIAGRLASELGLGGRLGRDLARRWLDASRAALAEGTPQAFDAEVETDRGLRTLAATVSPIVDVEGDARCAFVVEDVSRRRAAERAPTSDSPVEALLALAPLALFATDSKGRLVLSRGRALDLLGLDAETSAGRPLADLFADAPGAASGIAAALAGGDATWTADVGDRTFEVRILARSGRGGRPQGLVGVALDVTNRTGGPPDSSEARRELLKHLDREIRSPLTSILGYADLIGADASAEDLCEVRGVIERAGDRLMAALDELALLGGDAVVAQPTPTDVCAVVTRVAEESRPAAEARRIAMNVWCTLPEAPLLVDAALFEKLVRHLVSGAVAAADGPRVDVEVRAFGPEAFEFSVTGGVPTDALGLRAGYVPRLAEALGGTAHRIEGARPGWALHLPRQPVPFVEIPEPWSADGTPGEAPAMALVDPAA</sequence>
<keyword evidence="5" id="KW-0418">Kinase</keyword>
<dbReference type="InterPro" id="IPR036890">
    <property type="entry name" value="HATPase_C_sf"/>
</dbReference>
<evidence type="ECO:0000256" key="1">
    <source>
        <dbReference type="ARBA" id="ARBA00000085"/>
    </source>
</evidence>
<dbReference type="CDD" id="cd00082">
    <property type="entry name" value="HisKA"/>
    <property type="match status" value="1"/>
</dbReference>
<keyword evidence="4" id="KW-0547">Nucleotide-binding</keyword>